<keyword evidence="4" id="KW-1185">Reference proteome</keyword>
<dbReference type="InterPro" id="IPR051550">
    <property type="entry name" value="SCF-Subunits/Alg-Epimerases"/>
</dbReference>
<organism evidence="3 4">
    <name type="scientific">Prymnesium parvum</name>
    <name type="common">Toxic golden alga</name>
    <dbReference type="NCBI Taxonomy" id="97485"/>
    <lineage>
        <taxon>Eukaryota</taxon>
        <taxon>Haptista</taxon>
        <taxon>Haptophyta</taxon>
        <taxon>Prymnesiophyceae</taxon>
        <taxon>Prymnesiales</taxon>
        <taxon>Prymnesiaceae</taxon>
        <taxon>Prymnesium</taxon>
    </lineage>
</organism>
<dbReference type="SUPFAM" id="SSF51126">
    <property type="entry name" value="Pectin lyase-like"/>
    <property type="match status" value="1"/>
</dbReference>
<dbReference type="Pfam" id="PF13229">
    <property type="entry name" value="Beta_helix"/>
    <property type="match status" value="1"/>
</dbReference>
<dbReference type="InterPro" id="IPR036047">
    <property type="entry name" value="F-box-like_dom_sf"/>
</dbReference>
<dbReference type="Gene3D" id="2.160.20.10">
    <property type="entry name" value="Single-stranded right-handed beta-helix, Pectin lyase-like"/>
    <property type="match status" value="1"/>
</dbReference>
<dbReference type="InterPro" id="IPR012334">
    <property type="entry name" value="Pectin_lyas_fold"/>
</dbReference>
<dbReference type="InterPro" id="IPR011050">
    <property type="entry name" value="Pectin_lyase_fold/virulence"/>
</dbReference>
<dbReference type="InterPro" id="IPR006626">
    <property type="entry name" value="PbH1"/>
</dbReference>
<evidence type="ECO:0000313" key="4">
    <source>
        <dbReference type="Proteomes" id="UP001515480"/>
    </source>
</evidence>
<dbReference type="Gene3D" id="1.20.1280.50">
    <property type="match status" value="1"/>
</dbReference>
<name>A0AB34ICL2_PRYPA</name>
<feature type="domain" description="F-box" evidence="2">
    <location>
        <begin position="3"/>
        <end position="50"/>
    </location>
</feature>
<evidence type="ECO:0000313" key="3">
    <source>
        <dbReference type="EMBL" id="KAL1495643.1"/>
    </source>
</evidence>
<evidence type="ECO:0000256" key="1">
    <source>
        <dbReference type="ARBA" id="ARBA00022737"/>
    </source>
</evidence>
<dbReference type="Proteomes" id="UP001515480">
    <property type="component" value="Unassembled WGS sequence"/>
</dbReference>
<dbReference type="EMBL" id="JBGBPQ010000031">
    <property type="protein sequence ID" value="KAL1495643.1"/>
    <property type="molecule type" value="Genomic_DNA"/>
</dbReference>
<dbReference type="InterPro" id="IPR039448">
    <property type="entry name" value="Beta_helix"/>
</dbReference>
<accession>A0AB34ICL2</accession>
<dbReference type="PANTHER" id="PTHR22990:SF15">
    <property type="entry name" value="F-BOX ONLY PROTEIN 10"/>
    <property type="match status" value="1"/>
</dbReference>
<dbReference type="SMART" id="SM00710">
    <property type="entry name" value="PbH1"/>
    <property type="match status" value="6"/>
</dbReference>
<reference evidence="3 4" key="1">
    <citation type="journal article" date="2024" name="Science">
        <title>Giant polyketide synthase enzymes in the biosynthesis of giant marine polyether toxins.</title>
        <authorList>
            <person name="Fallon T.R."/>
            <person name="Shende V.V."/>
            <person name="Wierzbicki I.H."/>
            <person name="Pendleton A.L."/>
            <person name="Watervoot N.F."/>
            <person name="Auber R.P."/>
            <person name="Gonzalez D.J."/>
            <person name="Wisecaver J.H."/>
            <person name="Moore B.S."/>
        </authorList>
    </citation>
    <scope>NUCLEOTIDE SEQUENCE [LARGE SCALE GENOMIC DNA]</scope>
    <source>
        <strain evidence="3 4">12B1</strain>
    </source>
</reference>
<sequence length="443" mass="47579">MSQMNLLALPHDVLLYILQQDSLDPRSLCRLESTCRTLRQVIDERIWRRAFLGHRHCNALHPPASWKAEYARRTAWSRDWRGLSGTHPHARAPPAHKLRRFALKVMSGGVLSRPPRPHTHSVDPSDPACHATIHAALLAAAPFDRVLVREGVYRERLRLDRSVEIVGAGRVGSTVIIGSDGPTVETLAKVSVRLHNLTILQQPRAARGASMSGAVFVKGGSLLVMEECAVSSETGHALVVQGLDSCAYVLHNLIERSKGVGVLVCDFAKGLIEDNVIASNGRAGVAILSGGDPIVSANKIHDGLDSGVLVSEKGRGRVEDNDIFGNRRAGVAILKEGAPLVKRNRIHDGKDSGVLVCENGKGAVVDNDIFANKMAGVAIGRGGASLITGNTIRDGNGGSLCLSAHSKGLIASNVIHEDPRAAMQVPEGLLTEVTQKNQIRYWS</sequence>
<evidence type="ECO:0000259" key="2">
    <source>
        <dbReference type="PROSITE" id="PS50181"/>
    </source>
</evidence>
<comment type="caution">
    <text evidence="3">The sequence shown here is derived from an EMBL/GenBank/DDBJ whole genome shotgun (WGS) entry which is preliminary data.</text>
</comment>
<dbReference type="Pfam" id="PF12937">
    <property type="entry name" value="F-box-like"/>
    <property type="match status" value="1"/>
</dbReference>
<dbReference type="InterPro" id="IPR001810">
    <property type="entry name" value="F-box_dom"/>
</dbReference>
<dbReference type="PROSITE" id="PS50181">
    <property type="entry name" value="FBOX"/>
    <property type="match status" value="1"/>
</dbReference>
<proteinExistence type="predicted"/>
<gene>
    <name evidence="3" type="ORF">AB1Y20_016510</name>
</gene>
<dbReference type="SUPFAM" id="SSF81383">
    <property type="entry name" value="F-box domain"/>
    <property type="match status" value="1"/>
</dbReference>
<dbReference type="SMART" id="SM00256">
    <property type="entry name" value="FBOX"/>
    <property type="match status" value="1"/>
</dbReference>
<dbReference type="AlphaFoldDB" id="A0AB34ICL2"/>
<protein>
    <recommendedName>
        <fullName evidence="2">F-box domain-containing protein</fullName>
    </recommendedName>
</protein>
<dbReference type="PANTHER" id="PTHR22990">
    <property type="entry name" value="F-BOX ONLY PROTEIN"/>
    <property type="match status" value="1"/>
</dbReference>
<keyword evidence="1" id="KW-0677">Repeat</keyword>